<name>A0A7W9CHT6_9CAUL</name>
<protein>
    <submittedName>
        <fullName evidence="2">Uncharacterized protein</fullName>
    </submittedName>
</protein>
<feature type="transmembrane region" description="Helical" evidence="1">
    <location>
        <begin position="39"/>
        <end position="56"/>
    </location>
</feature>
<proteinExistence type="predicted"/>
<evidence type="ECO:0000313" key="3">
    <source>
        <dbReference type="Proteomes" id="UP000545037"/>
    </source>
</evidence>
<evidence type="ECO:0000313" key="2">
    <source>
        <dbReference type="EMBL" id="MBB5745882.1"/>
    </source>
</evidence>
<keyword evidence="1" id="KW-0472">Membrane</keyword>
<dbReference type="EMBL" id="JACHOR010000002">
    <property type="protein sequence ID" value="MBB5745882.1"/>
    <property type="molecule type" value="Genomic_DNA"/>
</dbReference>
<dbReference type="AlphaFoldDB" id="A0A7W9CHT6"/>
<organism evidence="2 3">
    <name type="scientific">Brevundimonas variabilis</name>
    <dbReference type="NCBI Taxonomy" id="74312"/>
    <lineage>
        <taxon>Bacteria</taxon>
        <taxon>Pseudomonadati</taxon>
        <taxon>Pseudomonadota</taxon>
        <taxon>Alphaproteobacteria</taxon>
        <taxon>Caulobacterales</taxon>
        <taxon>Caulobacteraceae</taxon>
        <taxon>Brevundimonas</taxon>
    </lineage>
</organism>
<keyword evidence="1" id="KW-1133">Transmembrane helix</keyword>
<dbReference type="Proteomes" id="UP000545037">
    <property type="component" value="Unassembled WGS sequence"/>
</dbReference>
<sequence>MIRIEPNLLLAIATGMPLLLLTLTATVFGEPGPEWRYPFLAGLYTIMFVALNKPLSRLMKMRTDRPPMISAEVPMSVLWASSFPGIVMLMAAVPFLIRGFDYGLLVVIASIMFGFTVDSAMKALKRP</sequence>
<reference evidence="2 3" key="1">
    <citation type="submission" date="2020-08" db="EMBL/GenBank/DDBJ databases">
        <title>Genomic Encyclopedia of Type Strains, Phase IV (KMG-IV): sequencing the most valuable type-strain genomes for metagenomic binning, comparative biology and taxonomic classification.</title>
        <authorList>
            <person name="Goeker M."/>
        </authorList>
    </citation>
    <scope>NUCLEOTIDE SEQUENCE [LARGE SCALE GENOMIC DNA]</scope>
    <source>
        <strain evidence="2 3">DSM 4737</strain>
    </source>
</reference>
<evidence type="ECO:0000256" key="1">
    <source>
        <dbReference type="SAM" id="Phobius"/>
    </source>
</evidence>
<keyword evidence="1" id="KW-0812">Transmembrane</keyword>
<feature type="transmembrane region" description="Helical" evidence="1">
    <location>
        <begin position="77"/>
        <end position="97"/>
    </location>
</feature>
<comment type="caution">
    <text evidence="2">The sequence shown here is derived from an EMBL/GenBank/DDBJ whole genome shotgun (WGS) entry which is preliminary data.</text>
</comment>
<accession>A0A7W9CHT6</accession>
<keyword evidence="3" id="KW-1185">Reference proteome</keyword>
<gene>
    <name evidence="2" type="ORF">GGR13_001466</name>
</gene>
<dbReference type="RefSeq" id="WP_183212830.1">
    <property type="nucleotide sequence ID" value="NZ_JACHOR010000002.1"/>
</dbReference>
<feature type="transmembrane region" description="Helical" evidence="1">
    <location>
        <begin position="103"/>
        <end position="121"/>
    </location>
</feature>